<proteinExistence type="inferred from homology"/>
<evidence type="ECO:0000256" key="1">
    <source>
        <dbReference type="RuleBase" id="RU363044"/>
    </source>
</evidence>
<dbReference type="Pfam" id="PF05970">
    <property type="entry name" value="PIF1"/>
    <property type="match status" value="1"/>
</dbReference>
<keyword evidence="1" id="KW-0067">ATP-binding</keyword>
<comment type="caution">
    <text evidence="3">The sequence shown here is derived from an EMBL/GenBank/DDBJ whole genome shotgun (WGS) entry which is preliminary data.</text>
</comment>
<keyword evidence="1" id="KW-0227">DNA damage</keyword>
<dbReference type="PANTHER" id="PTHR10492">
    <property type="match status" value="1"/>
</dbReference>
<dbReference type="Proteomes" id="UP000820818">
    <property type="component" value="Linkage Group LG5"/>
</dbReference>
<gene>
    <name evidence="3" type="ORF">GHT06_015187</name>
</gene>
<accession>A0AAD5PT17</accession>
<dbReference type="EMBL" id="WJBH02000005">
    <property type="protein sequence ID" value="KAI9558407.1"/>
    <property type="molecule type" value="Genomic_DNA"/>
</dbReference>
<dbReference type="Gene3D" id="3.40.50.300">
    <property type="entry name" value="P-loop containing nucleotide triphosphate hydrolases"/>
    <property type="match status" value="1"/>
</dbReference>
<dbReference type="GO" id="GO:0000723">
    <property type="term" value="P:telomere maintenance"/>
    <property type="evidence" value="ECO:0007669"/>
    <property type="project" value="InterPro"/>
</dbReference>
<dbReference type="GO" id="GO:0006310">
    <property type="term" value="P:DNA recombination"/>
    <property type="evidence" value="ECO:0007669"/>
    <property type="project" value="UniProtKB-KW"/>
</dbReference>
<protein>
    <recommendedName>
        <fullName evidence="1">ATP-dependent DNA helicase</fullName>
        <ecNumber evidence="1">5.6.2.3</ecNumber>
    </recommendedName>
</protein>
<comment type="similarity">
    <text evidence="1">Belongs to the helicase family.</text>
</comment>
<keyword evidence="1" id="KW-0234">DNA repair</keyword>
<sequence length="270" mass="30408">MQEAAAFQMPLQLRQLFVDICLFCNPSDALHLFEINLNHLMEDYIRSGHEANVAKNLTLKWIQDKLRLHNQTMEDLSLPVPDFQLINQLVEAQMEENNENSQREKRLMGEMMLAQLNDGQRAAFDQVMAAVNDVNSLHPRQYFLDGLGGTGKTFLFNTLITVLQGQGRQAIAVASTGIASTLLLDGTTYHSQFKIYPPITETTTSKIEEASYNAQLIRNASLIISDEATMKTNHALDAINHLFQTVMKNRVDPYGGKVLLLGGDFRHYPL</sequence>
<evidence type="ECO:0000313" key="4">
    <source>
        <dbReference type="Proteomes" id="UP000820818"/>
    </source>
</evidence>
<keyword evidence="1" id="KW-0233">DNA recombination</keyword>
<keyword evidence="1" id="KW-0547">Nucleotide-binding</keyword>
<dbReference type="SUPFAM" id="SSF52540">
    <property type="entry name" value="P-loop containing nucleoside triphosphate hydrolases"/>
    <property type="match status" value="1"/>
</dbReference>
<comment type="cofactor">
    <cofactor evidence="1">
        <name>Mg(2+)</name>
        <dbReference type="ChEBI" id="CHEBI:18420"/>
    </cofactor>
</comment>
<dbReference type="GO" id="GO:0016787">
    <property type="term" value="F:hydrolase activity"/>
    <property type="evidence" value="ECO:0007669"/>
    <property type="project" value="UniProtKB-KW"/>
</dbReference>
<dbReference type="PANTHER" id="PTHR10492:SF57">
    <property type="entry name" value="ATP-DEPENDENT DNA HELICASE"/>
    <property type="match status" value="1"/>
</dbReference>
<dbReference type="AlphaFoldDB" id="A0AAD5PT17"/>
<dbReference type="GO" id="GO:0005524">
    <property type="term" value="F:ATP binding"/>
    <property type="evidence" value="ECO:0007669"/>
    <property type="project" value="UniProtKB-KW"/>
</dbReference>
<evidence type="ECO:0000313" key="3">
    <source>
        <dbReference type="EMBL" id="KAI9558407.1"/>
    </source>
</evidence>
<evidence type="ECO:0000259" key="2">
    <source>
        <dbReference type="Pfam" id="PF05970"/>
    </source>
</evidence>
<feature type="domain" description="DNA helicase Pif1-like DEAD-box helicase" evidence="2">
    <location>
        <begin position="115"/>
        <end position="267"/>
    </location>
</feature>
<dbReference type="InterPro" id="IPR027417">
    <property type="entry name" value="P-loop_NTPase"/>
</dbReference>
<dbReference type="InterPro" id="IPR010285">
    <property type="entry name" value="DNA_helicase_pif1-like_DEAD"/>
</dbReference>
<keyword evidence="4" id="KW-1185">Reference proteome</keyword>
<name>A0AAD5PT17_9CRUS</name>
<dbReference type="EC" id="5.6.2.3" evidence="1"/>
<comment type="catalytic activity">
    <reaction evidence="1">
        <text>ATP + H2O = ADP + phosphate + H(+)</text>
        <dbReference type="Rhea" id="RHEA:13065"/>
        <dbReference type="ChEBI" id="CHEBI:15377"/>
        <dbReference type="ChEBI" id="CHEBI:15378"/>
        <dbReference type="ChEBI" id="CHEBI:30616"/>
        <dbReference type="ChEBI" id="CHEBI:43474"/>
        <dbReference type="ChEBI" id="CHEBI:456216"/>
        <dbReference type="EC" id="5.6.2.3"/>
    </reaction>
</comment>
<keyword evidence="1" id="KW-0347">Helicase</keyword>
<dbReference type="GO" id="GO:0043139">
    <property type="term" value="F:5'-3' DNA helicase activity"/>
    <property type="evidence" value="ECO:0007669"/>
    <property type="project" value="UniProtKB-EC"/>
</dbReference>
<reference evidence="3 4" key="1">
    <citation type="submission" date="2022-05" db="EMBL/GenBank/DDBJ databases">
        <title>A multi-omics perspective on studying reproductive biology in Daphnia sinensis.</title>
        <authorList>
            <person name="Jia J."/>
        </authorList>
    </citation>
    <scope>NUCLEOTIDE SEQUENCE [LARGE SCALE GENOMIC DNA]</scope>
    <source>
        <strain evidence="3 4">WSL</strain>
    </source>
</reference>
<dbReference type="GO" id="GO:0006281">
    <property type="term" value="P:DNA repair"/>
    <property type="evidence" value="ECO:0007669"/>
    <property type="project" value="UniProtKB-KW"/>
</dbReference>
<organism evidence="3 4">
    <name type="scientific">Daphnia sinensis</name>
    <dbReference type="NCBI Taxonomy" id="1820382"/>
    <lineage>
        <taxon>Eukaryota</taxon>
        <taxon>Metazoa</taxon>
        <taxon>Ecdysozoa</taxon>
        <taxon>Arthropoda</taxon>
        <taxon>Crustacea</taxon>
        <taxon>Branchiopoda</taxon>
        <taxon>Diplostraca</taxon>
        <taxon>Cladocera</taxon>
        <taxon>Anomopoda</taxon>
        <taxon>Daphniidae</taxon>
        <taxon>Daphnia</taxon>
        <taxon>Daphnia similis group</taxon>
    </lineage>
</organism>
<keyword evidence="1" id="KW-0378">Hydrolase</keyword>